<accession>A0ABW3H9S4</accession>
<dbReference type="Proteomes" id="UP001596977">
    <property type="component" value="Unassembled WGS sequence"/>
</dbReference>
<evidence type="ECO:0000256" key="2">
    <source>
        <dbReference type="ARBA" id="ARBA00009236"/>
    </source>
</evidence>
<dbReference type="RefSeq" id="WP_264945691.1">
    <property type="nucleotide sequence ID" value="NZ_JAPDRA010000009.1"/>
</dbReference>
<reference evidence="6" key="1">
    <citation type="journal article" date="2019" name="Int. J. Syst. Evol. Microbiol.">
        <title>The Global Catalogue of Microorganisms (GCM) 10K type strain sequencing project: providing services to taxonomists for standard genome sequencing and annotation.</title>
        <authorList>
            <consortium name="The Broad Institute Genomics Platform"/>
            <consortium name="The Broad Institute Genome Sequencing Center for Infectious Disease"/>
            <person name="Wu L."/>
            <person name="Ma J."/>
        </authorList>
    </citation>
    <scope>NUCLEOTIDE SEQUENCE [LARGE SCALE GENOMIC DNA]</scope>
    <source>
        <strain evidence="6">CCUG 62982</strain>
    </source>
</reference>
<dbReference type="Pfam" id="PF00266">
    <property type="entry name" value="Aminotran_5"/>
    <property type="match status" value="1"/>
</dbReference>
<organism evidence="5 6">
    <name type="scientific">Sphingomonas canadensis</name>
    <dbReference type="NCBI Taxonomy" id="1219257"/>
    <lineage>
        <taxon>Bacteria</taxon>
        <taxon>Pseudomonadati</taxon>
        <taxon>Pseudomonadota</taxon>
        <taxon>Alphaproteobacteria</taxon>
        <taxon>Sphingomonadales</taxon>
        <taxon>Sphingomonadaceae</taxon>
        <taxon>Sphingomonas</taxon>
    </lineage>
</organism>
<dbReference type="InterPro" id="IPR024169">
    <property type="entry name" value="SP_NH2Trfase/AEP_transaminase"/>
</dbReference>
<comment type="cofactor">
    <cofactor evidence="1">
        <name>pyridoxal 5'-phosphate</name>
        <dbReference type="ChEBI" id="CHEBI:597326"/>
    </cofactor>
</comment>
<dbReference type="Gene3D" id="3.40.640.10">
    <property type="entry name" value="Type I PLP-dependent aspartate aminotransferase-like (Major domain)"/>
    <property type="match status" value="1"/>
</dbReference>
<keyword evidence="6" id="KW-1185">Reference proteome</keyword>
<feature type="domain" description="Aminotransferase class V" evidence="4">
    <location>
        <begin position="33"/>
        <end position="334"/>
    </location>
</feature>
<dbReference type="PANTHER" id="PTHR21152:SF40">
    <property type="entry name" value="ALANINE--GLYOXYLATE AMINOTRANSFERASE"/>
    <property type="match status" value="1"/>
</dbReference>
<evidence type="ECO:0000259" key="4">
    <source>
        <dbReference type="Pfam" id="PF00266"/>
    </source>
</evidence>
<evidence type="ECO:0000256" key="1">
    <source>
        <dbReference type="ARBA" id="ARBA00001933"/>
    </source>
</evidence>
<dbReference type="SUPFAM" id="SSF53383">
    <property type="entry name" value="PLP-dependent transferases"/>
    <property type="match status" value="1"/>
</dbReference>
<keyword evidence="3" id="KW-0663">Pyridoxal phosphate</keyword>
<dbReference type="PANTHER" id="PTHR21152">
    <property type="entry name" value="AMINOTRANSFERASE CLASS V"/>
    <property type="match status" value="1"/>
</dbReference>
<evidence type="ECO:0000313" key="6">
    <source>
        <dbReference type="Proteomes" id="UP001596977"/>
    </source>
</evidence>
<name>A0ABW3H9S4_9SPHN</name>
<dbReference type="InterPro" id="IPR015421">
    <property type="entry name" value="PyrdxlP-dep_Trfase_major"/>
</dbReference>
<comment type="caution">
    <text evidence="5">The sequence shown here is derived from an EMBL/GenBank/DDBJ whole genome shotgun (WGS) entry which is preliminary data.</text>
</comment>
<sequence length="401" mass="42900">MTRPSYQPGRHFLQLPGPTNTPLRVSEAIARPTIDHRGPEFQALGHEVLSRVRAMFKTEGPVIIYPSSGTGAWEAALVNALSPGDHILMYETGWFATLWSRLAARIGLVPELLPGDWRTPVDAAAIETRLREDRAHAIKAVCVVHNETSTGVTSDIASVRRAIDAAGHPALLMVDTVSSLAAADYRHDEWGADVAVCGSQKGLMLPPGLSFNAVSQKALRASESAGFVRSYWDWGEMLAFNRDGFFPYTPATNLLQGLKVAIDMLEEEGLDAVFARHERAGRATRAAVRHWGFEVQCIDASADSPVLTGVRMPEGHSADALRAAILERSNMSLGSGLGQLADKVFRIGHVGDFSDPATLGTIAAIEAAMRATGVPHRSGGTEAAIEVLAGEETPVPSTQAA</sequence>
<dbReference type="PIRSF" id="PIRSF000524">
    <property type="entry name" value="SPT"/>
    <property type="match status" value="1"/>
</dbReference>
<evidence type="ECO:0000256" key="3">
    <source>
        <dbReference type="ARBA" id="ARBA00022898"/>
    </source>
</evidence>
<keyword evidence="5" id="KW-0032">Aminotransferase</keyword>
<dbReference type="Gene3D" id="3.90.1150.10">
    <property type="entry name" value="Aspartate Aminotransferase, domain 1"/>
    <property type="match status" value="1"/>
</dbReference>
<dbReference type="InterPro" id="IPR000192">
    <property type="entry name" value="Aminotrans_V_dom"/>
</dbReference>
<proteinExistence type="inferred from homology"/>
<comment type="similarity">
    <text evidence="2">Belongs to the class-V pyridoxal-phosphate-dependent aminotransferase family.</text>
</comment>
<dbReference type="EMBL" id="JBHTJG010000009">
    <property type="protein sequence ID" value="MFD0947922.1"/>
    <property type="molecule type" value="Genomic_DNA"/>
</dbReference>
<keyword evidence="5" id="KW-0808">Transferase</keyword>
<gene>
    <name evidence="5" type="ORF">ACFQ1E_16385</name>
</gene>
<dbReference type="GO" id="GO:0008483">
    <property type="term" value="F:transaminase activity"/>
    <property type="evidence" value="ECO:0007669"/>
    <property type="project" value="UniProtKB-KW"/>
</dbReference>
<protein>
    <submittedName>
        <fullName evidence="5">Pyridoxal-phosphate-dependent aminotransferase family protein</fullName>
    </submittedName>
</protein>
<dbReference type="InterPro" id="IPR015422">
    <property type="entry name" value="PyrdxlP-dep_Trfase_small"/>
</dbReference>
<evidence type="ECO:0000313" key="5">
    <source>
        <dbReference type="EMBL" id="MFD0947922.1"/>
    </source>
</evidence>
<dbReference type="InterPro" id="IPR015424">
    <property type="entry name" value="PyrdxlP-dep_Trfase"/>
</dbReference>